<comment type="caution">
    <text evidence="2">The sequence shown here is derived from an EMBL/GenBank/DDBJ whole genome shotgun (WGS) entry which is preliminary data.</text>
</comment>
<protein>
    <submittedName>
        <fullName evidence="2">HD family hydrolase</fullName>
    </submittedName>
</protein>
<dbReference type="SUPFAM" id="SSF109604">
    <property type="entry name" value="HD-domain/PDEase-like"/>
    <property type="match status" value="1"/>
</dbReference>
<keyword evidence="3" id="KW-1185">Reference proteome</keyword>
<evidence type="ECO:0000259" key="1">
    <source>
        <dbReference type="SMART" id="SM00471"/>
    </source>
</evidence>
<dbReference type="InterPro" id="IPR003607">
    <property type="entry name" value="HD/PDEase_dom"/>
</dbReference>
<dbReference type="GO" id="GO:0016787">
    <property type="term" value="F:hydrolase activity"/>
    <property type="evidence" value="ECO:0007669"/>
    <property type="project" value="UniProtKB-KW"/>
</dbReference>
<feature type="domain" description="HD/PDEase" evidence="1">
    <location>
        <begin position="67"/>
        <end position="169"/>
    </location>
</feature>
<dbReference type="AlphaFoldDB" id="A0A8J6YVB9"/>
<keyword evidence="2" id="KW-0378">Hydrolase</keyword>
<evidence type="ECO:0000313" key="3">
    <source>
        <dbReference type="Proteomes" id="UP000631034"/>
    </source>
</evidence>
<dbReference type="RefSeq" id="WP_192533278.1">
    <property type="nucleotide sequence ID" value="NZ_JACZHT010000001.1"/>
</dbReference>
<organism evidence="2 3">
    <name type="scientific">Phaeovibrio sulfidiphilus</name>
    <dbReference type="NCBI Taxonomy" id="1220600"/>
    <lineage>
        <taxon>Bacteria</taxon>
        <taxon>Pseudomonadati</taxon>
        <taxon>Pseudomonadota</taxon>
        <taxon>Alphaproteobacteria</taxon>
        <taxon>Rhodospirillales</taxon>
        <taxon>Rhodospirillaceae</taxon>
        <taxon>Phaeovibrio</taxon>
    </lineage>
</organism>
<proteinExistence type="predicted"/>
<reference evidence="2" key="1">
    <citation type="submission" date="2020-10" db="EMBL/GenBank/DDBJ databases">
        <title>Genome sequence of the unusual species of purple photosynthetic bacteria, Phaeovibrio sulfidiphilus DSM 23193, type strain.</title>
        <authorList>
            <person name="Kyndt J.A."/>
            <person name="Meyer T.E."/>
        </authorList>
    </citation>
    <scope>NUCLEOTIDE SEQUENCE</scope>
    <source>
        <strain evidence="2">DSM 23193</strain>
    </source>
</reference>
<dbReference type="EMBL" id="JACZHT010000001">
    <property type="protein sequence ID" value="MBE1236417.1"/>
    <property type="molecule type" value="Genomic_DNA"/>
</dbReference>
<dbReference type="Proteomes" id="UP000631034">
    <property type="component" value="Unassembled WGS sequence"/>
</dbReference>
<evidence type="ECO:0000313" key="2">
    <source>
        <dbReference type="EMBL" id="MBE1236417.1"/>
    </source>
</evidence>
<gene>
    <name evidence="2" type="ORF">IHV25_01950</name>
</gene>
<sequence>MAPRTPPALDPETGRRFETQAPRTWQRMLSGRRLNLIEPSPVDIEIEDIALSLSRNTRWNGQTLGEYGWSVAQHSLLVLRIVRLLEKRPDPVLLMTALLHDASEYVTHDIITPLKTVLGQPFLEIEDRVTCAVYVRFGLPARPAAAVWKTVKRADLMAAATEAVQLAGFSESELVPILGIREKPLAGMELVPQPPAEVARCFLDEFGRLEHALRLMKGPG</sequence>
<accession>A0A8J6YVB9</accession>
<name>A0A8J6YVB9_9PROT</name>
<dbReference type="Gene3D" id="1.10.3210.10">
    <property type="entry name" value="Hypothetical protein af1432"/>
    <property type="match status" value="1"/>
</dbReference>
<dbReference type="SMART" id="SM00471">
    <property type="entry name" value="HDc"/>
    <property type="match status" value="1"/>
</dbReference>